<keyword evidence="2" id="KW-0285">Flavoprotein</keyword>
<dbReference type="PANTHER" id="PTHR43716">
    <property type="entry name" value="D-2-HYDROXYGLUTARATE DEHYDROGENASE, MITOCHONDRIAL"/>
    <property type="match status" value="1"/>
</dbReference>
<proteinExistence type="predicted"/>
<gene>
    <name evidence="6" type="ORF">JAO75_19060</name>
</gene>
<evidence type="ECO:0000313" key="7">
    <source>
        <dbReference type="Proteomes" id="UP000620670"/>
    </source>
</evidence>
<reference evidence="7" key="1">
    <citation type="submission" date="2020-12" db="EMBL/GenBank/DDBJ databases">
        <title>Hymenobacter sp.</title>
        <authorList>
            <person name="Kim M.K."/>
        </authorList>
    </citation>
    <scope>NUCLEOTIDE SEQUENCE [LARGE SCALE GENOMIC DNA]</scope>
    <source>
        <strain evidence="7">BT325</strain>
    </source>
</reference>
<dbReference type="InterPro" id="IPR051264">
    <property type="entry name" value="FAD-oxidored/transferase_4"/>
</dbReference>
<feature type="domain" description="FAD-binding PCMH-type" evidence="5">
    <location>
        <begin position="1"/>
        <end position="72"/>
    </location>
</feature>
<organism evidence="6 7">
    <name type="scientific">Microvirga splendida</name>
    <dbReference type="NCBI Taxonomy" id="2795727"/>
    <lineage>
        <taxon>Bacteria</taxon>
        <taxon>Pseudomonadati</taxon>
        <taxon>Pseudomonadota</taxon>
        <taxon>Alphaproteobacteria</taxon>
        <taxon>Hyphomicrobiales</taxon>
        <taxon>Methylobacteriaceae</taxon>
        <taxon>Microvirga</taxon>
    </lineage>
</organism>
<evidence type="ECO:0000256" key="4">
    <source>
        <dbReference type="ARBA" id="ARBA00023002"/>
    </source>
</evidence>
<dbReference type="InterPro" id="IPR016166">
    <property type="entry name" value="FAD-bd_PCMH"/>
</dbReference>
<keyword evidence="4" id="KW-0560">Oxidoreductase</keyword>
<keyword evidence="7" id="KW-1185">Reference proteome</keyword>
<comment type="cofactor">
    <cofactor evidence="1">
        <name>FAD</name>
        <dbReference type="ChEBI" id="CHEBI:57692"/>
    </cofactor>
</comment>
<name>A0ABS0Y6H2_9HYPH</name>
<dbReference type="PROSITE" id="PS51387">
    <property type="entry name" value="FAD_PCMH"/>
    <property type="match status" value="1"/>
</dbReference>
<comment type="caution">
    <text evidence="6">The sequence shown here is derived from an EMBL/GenBank/DDBJ whole genome shotgun (WGS) entry which is preliminary data.</text>
</comment>
<dbReference type="InterPro" id="IPR016169">
    <property type="entry name" value="FAD-bd_PCMH_sub2"/>
</dbReference>
<sequence length="180" mass="19690">MATNADGNQVLRYGMTRRNVLGLEAVLPDGRVLRSLNKMMKNNAGYDWMQLFISSEGTFGVVTRVVLALHPRPQGLASALCAVGSFADGLAVLRRLDSRFLGRLLVFEAMWREYMDVAIDRSGLTQPFADLHEITPLIEAAMGADPGAEDAFAEALAEFIEQGIVTDAAIAQSGNDRRRF</sequence>
<protein>
    <submittedName>
        <fullName evidence="6">FAD-binding oxidoreductase</fullName>
    </submittedName>
</protein>
<dbReference type="Gene3D" id="3.30.70.2190">
    <property type="match status" value="1"/>
</dbReference>
<dbReference type="Proteomes" id="UP000620670">
    <property type="component" value="Unassembled WGS sequence"/>
</dbReference>
<evidence type="ECO:0000259" key="5">
    <source>
        <dbReference type="PROSITE" id="PS51387"/>
    </source>
</evidence>
<dbReference type="PANTHER" id="PTHR43716:SF1">
    <property type="entry name" value="D-2-HYDROXYGLUTARATE DEHYDROGENASE, MITOCHONDRIAL"/>
    <property type="match status" value="1"/>
</dbReference>
<evidence type="ECO:0000313" key="6">
    <source>
        <dbReference type="EMBL" id="MBJ6127505.1"/>
    </source>
</evidence>
<dbReference type="Gene3D" id="3.30.465.10">
    <property type="match status" value="1"/>
</dbReference>
<evidence type="ECO:0000256" key="2">
    <source>
        <dbReference type="ARBA" id="ARBA00022630"/>
    </source>
</evidence>
<evidence type="ECO:0000256" key="3">
    <source>
        <dbReference type="ARBA" id="ARBA00022827"/>
    </source>
</evidence>
<accession>A0ABS0Y6H2</accession>
<dbReference type="SUPFAM" id="SSF56176">
    <property type="entry name" value="FAD-binding/transporter-associated domain-like"/>
    <property type="match status" value="1"/>
</dbReference>
<dbReference type="EMBL" id="JAELXT010000026">
    <property type="protein sequence ID" value="MBJ6127505.1"/>
    <property type="molecule type" value="Genomic_DNA"/>
</dbReference>
<dbReference type="InterPro" id="IPR016164">
    <property type="entry name" value="FAD-linked_Oxase-like_C"/>
</dbReference>
<dbReference type="SUPFAM" id="SSF55103">
    <property type="entry name" value="FAD-linked oxidases, C-terminal domain"/>
    <property type="match status" value="1"/>
</dbReference>
<dbReference type="InterPro" id="IPR036318">
    <property type="entry name" value="FAD-bd_PCMH-like_sf"/>
</dbReference>
<evidence type="ECO:0000256" key="1">
    <source>
        <dbReference type="ARBA" id="ARBA00001974"/>
    </source>
</evidence>
<keyword evidence="3" id="KW-0274">FAD</keyword>